<dbReference type="GO" id="GO:0016887">
    <property type="term" value="F:ATP hydrolysis activity"/>
    <property type="evidence" value="ECO:0007669"/>
    <property type="project" value="InterPro"/>
</dbReference>
<dbReference type="AlphaFoldDB" id="X1N2G7"/>
<feature type="domain" description="ABC transporter" evidence="7">
    <location>
        <begin position="13"/>
        <end position="160"/>
    </location>
</feature>
<keyword evidence="2" id="KW-0813">Transport</keyword>
<gene>
    <name evidence="8" type="ORF">S06H3_08976</name>
</gene>
<comment type="subcellular location">
    <subcellularLocation>
        <location evidence="1">Membrane</location>
    </subcellularLocation>
</comment>
<evidence type="ECO:0000256" key="4">
    <source>
        <dbReference type="ARBA" id="ARBA00022519"/>
    </source>
</evidence>
<dbReference type="InterPro" id="IPR003439">
    <property type="entry name" value="ABC_transporter-like_ATP-bd"/>
</dbReference>
<evidence type="ECO:0000256" key="3">
    <source>
        <dbReference type="ARBA" id="ARBA00022475"/>
    </source>
</evidence>
<dbReference type="PANTHER" id="PTHR43297:SF14">
    <property type="entry name" value="ATPASE AAA-TYPE CORE DOMAIN-CONTAINING PROTEIN"/>
    <property type="match status" value="1"/>
</dbReference>
<dbReference type="Pfam" id="PF00005">
    <property type="entry name" value="ABC_tran"/>
    <property type="match status" value="1"/>
</dbReference>
<keyword evidence="5" id="KW-1278">Translocase</keyword>
<evidence type="ECO:0000259" key="7">
    <source>
        <dbReference type="Pfam" id="PF00005"/>
    </source>
</evidence>
<dbReference type="EMBL" id="BARV01003871">
    <property type="protein sequence ID" value="GAI12789.1"/>
    <property type="molecule type" value="Genomic_DNA"/>
</dbReference>
<evidence type="ECO:0000256" key="6">
    <source>
        <dbReference type="ARBA" id="ARBA00023136"/>
    </source>
</evidence>
<comment type="caution">
    <text evidence="8">The sequence shown here is derived from an EMBL/GenBank/DDBJ whole genome shotgun (WGS) entry which is preliminary data.</text>
</comment>
<evidence type="ECO:0000256" key="1">
    <source>
        <dbReference type="ARBA" id="ARBA00004370"/>
    </source>
</evidence>
<feature type="non-terminal residue" evidence="8">
    <location>
        <position position="1"/>
    </location>
</feature>
<evidence type="ECO:0000256" key="5">
    <source>
        <dbReference type="ARBA" id="ARBA00022967"/>
    </source>
</evidence>
<protein>
    <recommendedName>
        <fullName evidence="7">ABC transporter domain-containing protein</fullName>
    </recommendedName>
</protein>
<organism evidence="8">
    <name type="scientific">marine sediment metagenome</name>
    <dbReference type="NCBI Taxonomy" id="412755"/>
    <lineage>
        <taxon>unclassified sequences</taxon>
        <taxon>metagenomes</taxon>
        <taxon>ecological metagenomes</taxon>
    </lineage>
</organism>
<dbReference type="InterPro" id="IPR027417">
    <property type="entry name" value="P-loop_NTPase"/>
</dbReference>
<dbReference type="GO" id="GO:0005524">
    <property type="term" value="F:ATP binding"/>
    <property type="evidence" value="ECO:0007669"/>
    <property type="project" value="InterPro"/>
</dbReference>
<dbReference type="InterPro" id="IPR050388">
    <property type="entry name" value="ABC_Ni/Peptide_Import"/>
</dbReference>
<reference evidence="8" key="1">
    <citation type="journal article" date="2014" name="Front. Microbiol.">
        <title>High frequency of phylogenetically diverse reductive dehalogenase-homologous genes in deep subseafloor sedimentary metagenomes.</title>
        <authorList>
            <person name="Kawai M."/>
            <person name="Futagami T."/>
            <person name="Toyoda A."/>
            <person name="Takaki Y."/>
            <person name="Nishi S."/>
            <person name="Hori S."/>
            <person name="Arai W."/>
            <person name="Tsubouchi T."/>
            <person name="Morono Y."/>
            <person name="Uchiyama I."/>
            <person name="Ito T."/>
            <person name="Fujiyama A."/>
            <person name="Inagaki F."/>
            <person name="Takami H."/>
        </authorList>
    </citation>
    <scope>NUCLEOTIDE SEQUENCE</scope>
    <source>
        <strain evidence="8">Expedition CK06-06</strain>
    </source>
</reference>
<dbReference type="GO" id="GO:0016020">
    <property type="term" value="C:membrane"/>
    <property type="evidence" value="ECO:0007669"/>
    <property type="project" value="UniProtKB-SubCell"/>
</dbReference>
<dbReference type="SUPFAM" id="SSF52540">
    <property type="entry name" value="P-loop containing nucleoside triphosphate hydrolases"/>
    <property type="match status" value="1"/>
</dbReference>
<dbReference type="Gene3D" id="3.40.50.300">
    <property type="entry name" value="P-loop containing nucleotide triphosphate hydrolases"/>
    <property type="match status" value="1"/>
</dbReference>
<dbReference type="PANTHER" id="PTHR43297">
    <property type="entry name" value="OLIGOPEPTIDE TRANSPORT ATP-BINDING PROTEIN APPD"/>
    <property type="match status" value="1"/>
</dbReference>
<sequence>YFYLDEGVLKAVDGVSFKVRKEKVLGLVGESGCGKSVTAQSILRIVPDPGKIEGKIFLQRKNGNAKKGPLDLAGLDSRGKEIRSIRGKEIAMIFQEPMTSFSPLHTIGNQIIEAILLHQNVNKQEARKLAIDMLDKVGIANPQQRIDEYPHQLSGGMRQRGHRFLKYHSYLFSPDRPDFFSP</sequence>
<keyword evidence="6" id="KW-0472">Membrane</keyword>
<proteinExistence type="predicted"/>
<keyword evidence="3" id="KW-1003">Cell membrane</keyword>
<evidence type="ECO:0000313" key="8">
    <source>
        <dbReference type="EMBL" id="GAI12789.1"/>
    </source>
</evidence>
<keyword evidence="4" id="KW-0997">Cell inner membrane</keyword>
<evidence type="ECO:0000256" key="2">
    <source>
        <dbReference type="ARBA" id="ARBA00022448"/>
    </source>
</evidence>
<name>X1N2G7_9ZZZZ</name>
<accession>X1N2G7</accession>